<evidence type="ECO:0000313" key="2">
    <source>
        <dbReference type="EMBL" id="RVT96299.1"/>
    </source>
</evidence>
<dbReference type="EMBL" id="SACL01000004">
    <property type="protein sequence ID" value="RVT96299.1"/>
    <property type="molecule type" value="Genomic_DNA"/>
</dbReference>
<keyword evidence="3" id="KW-1185">Reference proteome</keyword>
<protein>
    <submittedName>
        <fullName evidence="2">Uncharacterized protein</fullName>
    </submittedName>
</protein>
<evidence type="ECO:0000313" key="3">
    <source>
        <dbReference type="Proteomes" id="UP000282957"/>
    </source>
</evidence>
<evidence type="ECO:0000256" key="1">
    <source>
        <dbReference type="SAM" id="MobiDB-lite"/>
    </source>
</evidence>
<feature type="region of interest" description="Disordered" evidence="1">
    <location>
        <begin position="92"/>
        <end position="120"/>
    </location>
</feature>
<dbReference type="Proteomes" id="UP000282957">
    <property type="component" value="Unassembled WGS sequence"/>
</dbReference>
<dbReference type="AlphaFoldDB" id="A0A437MFA0"/>
<organism evidence="2 3">
    <name type="scientific">Rhodovarius crocodyli</name>
    <dbReference type="NCBI Taxonomy" id="1979269"/>
    <lineage>
        <taxon>Bacteria</taxon>
        <taxon>Pseudomonadati</taxon>
        <taxon>Pseudomonadota</taxon>
        <taxon>Alphaproteobacteria</taxon>
        <taxon>Acetobacterales</taxon>
        <taxon>Roseomonadaceae</taxon>
        <taxon>Rhodovarius</taxon>
    </lineage>
</organism>
<proteinExistence type="predicted"/>
<feature type="compositionally biased region" description="Acidic residues" evidence="1">
    <location>
        <begin position="106"/>
        <end position="120"/>
    </location>
</feature>
<comment type="caution">
    <text evidence="2">The sequence shown here is derived from an EMBL/GenBank/DDBJ whole genome shotgun (WGS) entry which is preliminary data.</text>
</comment>
<sequence>MNTATALGDDIVVYRSDRMVGSRMSLDDARANLRSGLPGVLASHIAAFHPGAVVEFWTAQGGRRWVANLTADLEGSPLEHFQKRARPITTYIPDAPCGDCRGPDREDIDPDDDDPDDDEDGRMTFFDVHINAQDIIAPRAILRIRAYDHDDAKRRVLENWGDYEEECYENAMESVEIQCQDVEFSGDEDMIDDILMSEH</sequence>
<reference evidence="2 3" key="1">
    <citation type="submission" date="2019-01" db="EMBL/GenBank/DDBJ databases">
        <authorList>
            <person name="Chen W.-M."/>
        </authorList>
    </citation>
    <scope>NUCLEOTIDE SEQUENCE [LARGE SCALE GENOMIC DNA]</scope>
    <source>
        <strain evidence="2 3">CCP-6</strain>
    </source>
</reference>
<dbReference type="RefSeq" id="WP_127788232.1">
    <property type="nucleotide sequence ID" value="NZ_SACL01000004.1"/>
</dbReference>
<name>A0A437MFA0_9PROT</name>
<gene>
    <name evidence="2" type="ORF">EOD42_14405</name>
</gene>
<accession>A0A437MFA0</accession>